<protein>
    <recommendedName>
        <fullName evidence="3">DUF3631 domain-containing protein</fullName>
    </recommendedName>
</protein>
<organism evidence="1 2">
    <name type="scientific">Sphaerobacter thermophilus (strain ATCC 49802 / DSM 20745 / KCCM 41009 / NCIMB 13125 / S 6022)</name>
    <dbReference type="NCBI Taxonomy" id="479434"/>
    <lineage>
        <taxon>Bacteria</taxon>
        <taxon>Pseudomonadati</taxon>
        <taxon>Thermomicrobiota</taxon>
        <taxon>Thermomicrobia</taxon>
        <taxon>Sphaerobacterales</taxon>
        <taxon>Sphaerobacterineae</taxon>
        <taxon>Sphaerobacteraceae</taxon>
        <taxon>Sphaerobacter</taxon>
    </lineage>
</organism>
<dbReference type="EMBL" id="CP001823">
    <property type="protein sequence ID" value="ACZ39683.1"/>
    <property type="molecule type" value="Genomic_DNA"/>
</dbReference>
<evidence type="ECO:0000313" key="2">
    <source>
        <dbReference type="Proteomes" id="UP000002027"/>
    </source>
</evidence>
<evidence type="ECO:0000313" key="1">
    <source>
        <dbReference type="EMBL" id="ACZ39683.1"/>
    </source>
</evidence>
<proteinExistence type="predicted"/>
<dbReference type="AlphaFoldDB" id="D1C6Q8"/>
<dbReference type="InParanoid" id="D1C6Q8"/>
<evidence type="ECO:0008006" key="3">
    <source>
        <dbReference type="Google" id="ProtNLM"/>
    </source>
</evidence>
<reference evidence="2" key="1">
    <citation type="submission" date="2009-11" db="EMBL/GenBank/DDBJ databases">
        <title>The complete chromosome 1 of Sphaerobacter thermophilus DSM 20745.</title>
        <authorList>
            <person name="Lucas S."/>
            <person name="Copeland A."/>
            <person name="Lapidus A."/>
            <person name="Glavina del Rio T."/>
            <person name="Dalin E."/>
            <person name="Tice H."/>
            <person name="Bruce D."/>
            <person name="Goodwin L."/>
            <person name="Pitluck S."/>
            <person name="Kyrpides N."/>
            <person name="Mavromatis K."/>
            <person name="Ivanova N."/>
            <person name="Mikhailova N."/>
            <person name="LaButti K.M."/>
            <person name="Clum A."/>
            <person name="Sun H.I."/>
            <person name="Brettin T."/>
            <person name="Detter J.C."/>
            <person name="Han C."/>
            <person name="Larimer F."/>
            <person name="Land M."/>
            <person name="Hauser L."/>
            <person name="Markowitz V."/>
            <person name="Cheng J.F."/>
            <person name="Hugenholtz P."/>
            <person name="Woyke T."/>
            <person name="Wu D."/>
            <person name="Steenblock K."/>
            <person name="Schneider S."/>
            <person name="Pukall R."/>
            <person name="Goeker M."/>
            <person name="Klenk H.P."/>
            <person name="Eisen J.A."/>
        </authorList>
    </citation>
    <scope>NUCLEOTIDE SEQUENCE [LARGE SCALE GENOMIC DNA]</scope>
    <source>
        <strain evidence="2">ATCC 49802 / DSM 20745 / S 6022</strain>
    </source>
</reference>
<dbReference type="KEGG" id="sti:Sthe_2262"/>
<gene>
    <name evidence="1" type="ordered locus">Sthe_2262</name>
</gene>
<name>D1C6Q8_SPHTD</name>
<sequence length="618" mass="68298">MSGRELDATIEIVEAPHRISRLLGLLPDGRAYLATWVTLRVTLRETINDAGQIVKLKTPRVEHRTELVILTLEPSGKVKAWGPLDNSAPFPPEWDIRLGYQPPADCLISPAGFKRAMEGARPDAARLFEQLVDIFDRFLDLSFGIADQRTTAKALAVYVLSTWLSDAFAAFPYLWPNGDKGSGKTKTLTLVARLSYLGQVILAGGSYAALRDLSEYGATLCFDDAENLSDPKTSDPDKRALLLAGNRKGAAVPVKEPNGSRGWMIRNVSAYSPKVFSAIRLPDPVLARRTIVVPLVRSADPSRANHDPEEEHYWPHDRRELVDNLWIFGLHYLAAAKKAYESTESHQLTGPGFEPWRPLFATARVIEDAGVPDLVQCIRDVAAAYQREKADFEYPDATRLAVMAVAEIADVRTFSDVSDVSLQADPGMQREVEFTAASVAERMNALARDEGLVDGDEEFTNAKRVGRILDRLRIARKRDEGKQRTRLRTIRRIDALKLYRAYVPSDVSEDAQTPYVQTSETSENVRTSDAYVPPDVLEGAHTSYVQTSETSENVRTSDIPQRASFTDMTESDAPDVSDAEIQPYSKRGAPRCRGCGREISVVNAAGFCGACLVKESAA</sequence>
<accession>D1C6Q8</accession>
<dbReference type="Proteomes" id="UP000002027">
    <property type="component" value="Chromosome 1"/>
</dbReference>
<dbReference type="STRING" id="479434.Sthe_2262"/>
<dbReference type="HOGENOM" id="CLU_442046_0_0_0"/>
<reference evidence="1 2" key="2">
    <citation type="journal article" date="2010" name="Stand. Genomic Sci.">
        <title>Complete genome sequence of Desulfohalobium retbaense type strain (HR(100)).</title>
        <authorList>
            <person name="Spring S."/>
            <person name="Nolan M."/>
            <person name="Lapidus A."/>
            <person name="Glavina Del Rio T."/>
            <person name="Copeland A."/>
            <person name="Tice H."/>
            <person name="Cheng J.F."/>
            <person name="Lucas S."/>
            <person name="Land M."/>
            <person name="Chen F."/>
            <person name="Bruce D."/>
            <person name="Goodwin L."/>
            <person name="Pitluck S."/>
            <person name="Ivanova N."/>
            <person name="Mavromatis K."/>
            <person name="Mikhailova N."/>
            <person name="Pati A."/>
            <person name="Chen A."/>
            <person name="Palaniappan K."/>
            <person name="Hauser L."/>
            <person name="Chang Y.J."/>
            <person name="Jeffries C.D."/>
            <person name="Munk C."/>
            <person name="Kiss H."/>
            <person name="Chain P."/>
            <person name="Han C."/>
            <person name="Brettin T."/>
            <person name="Detter J.C."/>
            <person name="Schuler E."/>
            <person name="Goker M."/>
            <person name="Rohde M."/>
            <person name="Bristow J."/>
            <person name="Eisen J.A."/>
            <person name="Markowitz V."/>
            <person name="Hugenholtz P."/>
            <person name="Kyrpides N.C."/>
            <person name="Klenk H.P."/>
        </authorList>
    </citation>
    <scope>NUCLEOTIDE SEQUENCE [LARGE SCALE GENOMIC DNA]</scope>
    <source>
        <strain evidence="2">ATCC 49802 / DSM 20745 / S 6022</strain>
    </source>
</reference>
<keyword evidence="2" id="KW-1185">Reference proteome</keyword>